<reference evidence="1" key="1">
    <citation type="submission" date="2023-10" db="EMBL/GenBank/DDBJ databases">
        <title>Genome assembly of Pristionchus species.</title>
        <authorList>
            <person name="Yoshida K."/>
            <person name="Sommer R.J."/>
        </authorList>
    </citation>
    <scope>NUCLEOTIDE SEQUENCE</scope>
    <source>
        <strain evidence="1">RS5133</strain>
    </source>
</reference>
<organism evidence="1 2">
    <name type="scientific">Pristionchus fissidentatus</name>
    <dbReference type="NCBI Taxonomy" id="1538716"/>
    <lineage>
        <taxon>Eukaryota</taxon>
        <taxon>Metazoa</taxon>
        <taxon>Ecdysozoa</taxon>
        <taxon>Nematoda</taxon>
        <taxon>Chromadorea</taxon>
        <taxon>Rhabditida</taxon>
        <taxon>Rhabditina</taxon>
        <taxon>Diplogasteromorpha</taxon>
        <taxon>Diplogasteroidea</taxon>
        <taxon>Neodiplogasteridae</taxon>
        <taxon>Pristionchus</taxon>
    </lineage>
</organism>
<accession>A0AAV5VLN6</accession>
<protein>
    <submittedName>
        <fullName evidence="1">Uncharacterized protein</fullName>
    </submittedName>
</protein>
<proteinExistence type="predicted"/>
<evidence type="ECO:0000313" key="1">
    <source>
        <dbReference type="EMBL" id="GMT20313.1"/>
    </source>
</evidence>
<dbReference type="EMBL" id="BTSY01000003">
    <property type="protein sequence ID" value="GMT20313.1"/>
    <property type="molecule type" value="Genomic_DNA"/>
</dbReference>
<gene>
    <name evidence="1" type="ORF">PFISCL1PPCAC_11610</name>
</gene>
<dbReference type="AlphaFoldDB" id="A0AAV5VLN6"/>
<name>A0AAV5VLN6_9BILA</name>
<comment type="caution">
    <text evidence="1">The sequence shown here is derived from an EMBL/GenBank/DDBJ whole genome shotgun (WGS) entry which is preliminary data.</text>
</comment>
<evidence type="ECO:0000313" key="2">
    <source>
        <dbReference type="Proteomes" id="UP001432322"/>
    </source>
</evidence>
<sequence>RAASRPPSATGCSPFELIFDVVDEDQLRDRVVQQSEDEALLPSLPIVSFEADERRVDAHGRAALP</sequence>
<keyword evidence="2" id="KW-1185">Reference proteome</keyword>
<feature type="non-terminal residue" evidence="1">
    <location>
        <position position="1"/>
    </location>
</feature>
<dbReference type="Proteomes" id="UP001432322">
    <property type="component" value="Unassembled WGS sequence"/>
</dbReference>
<feature type="non-terminal residue" evidence="1">
    <location>
        <position position="65"/>
    </location>
</feature>